<comment type="caution">
    <text evidence="2">The sequence shown here is derived from an EMBL/GenBank/DDBJ whole genome shotgun (WGS) entry which is preliminary data.</text>
</comment>
<evidence type="ECO:0000256" key="1">
    <source>
        <dbReference type="SAM" id="MobiDB-lite"/>
    </source>
</evidence>
<evidence type="ECO:0000313" key="2">
    <source>
        <dbReference type="EMBL" id="GMM33370.1"/>
    </source>
</evidence>
<dbReference type="Proteomes" id="UP001360560">
    <property type="component" value="Unassembled WGS sequence"/>
</dbReference>
<dbReference type="AlphaFoldDB" id="A0AAV5QEJ3"/>
<dbReference type="RefSeq" id="XP_064850370.1">
    <property type="nucleotide sequence ID" value="XM_064994298.1"/>
</dbReference>
<feature type="compositionally biased region" description="Polar residues" evidence="1">
    <location>
        <begin position="88"/>
        <end position="106"/>
    </location>
</feature>
<proteinExistence type="predicted"/>
<feature type="compositionally biased region" description="Basic and acidic residues" evidence="1">
    <location>
        <begin position="13"/>
        <end position="22"/>
    </location>
</feature>
<feature type="region of interest" description="Disordered" evidence="1">
    <location>
        <begin position="1"/>
        <end position="201"/>
    </location>
</feature>
<feature type="region of interest" description="Disordered" evidence="1">
    <location>
        <begin position="288"/>
        <end position="341"/>
    </location>
</feature>
<feature type="compositionally biased region" description="Basic and acidic residues" evidence="1">
    <location>
        <begin position="311"/>
        <end position="327"/>
    </location>
</feature>
<gene>
    <name evidence="2" type="ORF">DASC09_006950</name>
</gene>
<organism evidence="2 3">
    <name type="scientific">Saccharomycopsis crataegensis</name>
    <dbReference type="NCBI Taxonomy" id="43959"/>
    <lineage>
        <taxon>Eukaryota</taxon>
        <taxon>Fungi</taxon>
        <taxon>Dikarya</taxon>
        <taxon>Ascomycota</taxon>
        <taxon>Saccharomycotina</taxon>
        <taxon>Saccharomycetes</taxon>
        <taxon>Saccharomycopsidaceae</taxon>
        <taxon>Saccharomycopsis</taxon>
    </lineage>
</organism>
<dbReference type="GeneID" id="90071349"/>
<reference evidence="2 3" key="1">
    <citation type="journal article" date="2023" name="Elife">
        <title>Identification of key yeast species and microbe-microbe interactions impacting larval growth of Drosophila in the wild.</title>
        <authorList>
            <person name="Mure A."/>
            <person name="Sugiura Y."/>
            <person name="Maeda R."/>
            <person name="Honda K."/>
            <person name="Sakurai N."/>
            <person name="Takahashi Y."/>
            <person name="Watada M."/>
            <person name="Katoh T."/>
            <person name="Gotoh A."/>
            <person name="Gotoh Y."/>
            <person name="Taniguchi I."/>
            <person name="Nakamura K."/>
            <person name="Hayashi T."/>
            <person name="Katayama T."/>
            <person name="Uemura T."/>
            <person name="Hattori Y."/>
        </authorList>
    </citation>
    <scope>NUCLEOTIDE SEQUENCE [LARGE SCALE GENOMIC DNA]</scope>
    <source>
        <strain evidence="2 3">SC-9</strain>
    </source>
</reference>
<accession>A0AAV5QEJ3</accession>
<feature type="region of interest" description="Disordered" evidence="1">
    <location>
        <begin position="363"/>
        <end position="392"/>
    </location>
</feature>
<feature type="compositionally biased region" description="Basic residues" evidence="1">
    <location>
        <begin position="23"/>
        <end position="37"/>
    </location>
</feature>
<evidence type="ECO:0000313" key="3">
    <source>
        <dbReference type="Proteomes" id="UP001360560"/>
    </source>
</evidence>
<protein>
    <submittedName>
        <fullName evidence="2">Uncharacterized protein</fullName>
    </submittedName>
</protein>
<keyword evidence="3" id="KW-1185">Reference proteome</keyword>
<dbReference type="EMBL" id="BTFZ01000001">
    <property type="protein sequence ID" value="GMM33370.1"/>
    <property type="molecule type" value="Genomic_DNA"/>
</dbReference>
<feature type="compositionally biased region" description="Polar residues" evidence="1">
    <location>
        <begin position="328"/>
        <end position="341"/>
    </location>
</feature>
<sequence>MSTEEEFGAPQHKSFDMFETHQKQSRVKKGQRIKKRRELAERGNGDEEQEQGGAIIPTRSRYTPLKRNRITDDVQGISSPARRVRSNGLITTQAKSKSQTKYNSFVNEVERQDNKDEYDDDTNGSYYRKISPKRRTKNSGAKKIQINKNDDDGRTNNNNNNNDDDDSFRTFGGGASGQTNSSFGTVSVPLKSTPGTSASKFRRIPTPARTMIQRSGKTTGINSRNISTPIKLVNYDSSFDNSGVVGKREMLLSSIKSTLNTSIDKIGGLGSRQATAIASEVTTPRISSREFDRPLMHNLYPKNADDDDYNEDNKFERQRILEKDRNKNNGNQRQEGLNTSSQRLALKTDFYISTVDSLNKRITKSKTKQDQEITNHKKRQYEESSASEGDYDSEATAKVLKKLDSLPTKKLFMNEEEESDSESIFEEMDKTKKKMEMAINTTLDGAAKIAEINQSTPKINTESSTSIVVAKPNGDWTVEQWKKFAKLVKEARLRNDSSLVYNVKVLEKFHIASKIELNLRIELVKHLILGLRMKKSGVKRRKLA</sequence>
<name>A0AAV5QEJ3_9ASCO</name>